<gene>
    <name evidence="1" type="ORF">F4821DRAFT_238874</name>
</gene>
<dbReference type="Proteomes" id="UP001497680">
    <property type="component" value="Unassembled WGS sequence"/>
</dbReference>
<keyword evidence="2" id="KW-1185">Reference proteome</keyword>
<reference evidence="1 2" key="1">
    <citation type="journal article" date="2022" name="New Phytol.">
        <title>Ecological generalism drives hyperdiversity of secondary metabolite gene clusters in xylarialean endophytes.</title>
        <authorList>
            <person name="Franco M.E.E."/>
            <person name="Wisecaver J.H."/>
            <person name="Arnold A.E."/>
            <person name="Ju Y.M."/>
            <person name="Slot J.C."/>
            <person name="Ahrendt S."/>
            <person name="Moore L.P."/>
            <person name="Eastman K.E."/>
            <person name="Scott K."/>
            <person name="Konkel Z."/>
            <person name="Mondo S.J."/>
            <person name="Kuo A."/>
            <person name="Hayes R.D."/>
            <person name="Haridas S."/>
            <person name="Andreopoulos B."/>
            <person name="Riley R."/>
            <person name="LaButti K."/>
            <person name="Pangilinan J."/>
            <person name="Lipzen A."/>
            <person name="Amirebrahimi M."/>
            <person name="Yan J."/>
            <person name="Adam C."/>
            <person name="Keymanesh K."/>
            <person name="Ng V."/>
            <person name="Louie K."/>
            <person name="Northen T."/>
            <person name="Drula E."/>
            <person name="Henrissat B."/>
            <person name="Hsieh H.M."/>
            <person name="Youens-Clark K."/>
            <person name="Lutzoni F."/>
            <person name="Miadlikowska J."/>
            <person name="Eastwood D.C."/>
            <person name="Hamelin R.C."/>
            <person name="Grigoriev I.V."/>
            <person name="U'Ren J.M."/>
        </authorList>
    </citation>
    <scope>NUCLEOTIDE SEQUENCE [LARGE SCALE GENOMIC DNA]</scope>
    <source>
        <strain evidence="1 2">ER1909</strain>
    </source>
</reference>
<organism evidence="1 2">
    <name type="scientific">Hypoxylon rubiginosum</name>
    <dbReference type="NCBI Taxonomy" id="110542"/>
    <lineage>
        <taxon>Eukaryota</taxon>
        <taxon>Fungi</taxon>
        <taxon>Dikarya</taxon>
        <taxon>Ascomycota</taxon>
        <taxon>Pezizomycotina</taxon>
        <taxon>Sordariomycetes</taxon>
        <taxon>Xylariomycetidae</taxon>
        <taxon>Xylariales</taxon>
        <taxon>Hypoxylaceae</taxon>
        <taxon>Hypoxylon</taxon>
    </lineage>
</organism>
<evidence type="ECO:0000313" key="1">
    <source>
        <dbReference type="EMBL" id="KAI6086283.1"/>
    </source>
</evidence>
<evidence type="ECO:0000313" key="2">
    <source>
        <dbReference type="Proteomes" id="UP001497680"/>
    </source>
</evidence>
<name>A0ACC0D0V5_9PEZI</name>
<proteinExistence type="predicted"/>
<comment type="caution">
    <text evidence="1">The sequence shown here is derived from an EMBL/GenBank/DDBJ whole genome shotgun (WGS) entry which is preliminary data.</text>
</comment>
<accession>A0ACC0D0V5</accession>
<dbReference type="EMBL" id="MU394317">
    <property type="protein sequence ID" value="KAI6086283.1"/>
    <property type="molecule type" value="Genomic_DNA"/>
</dbReference>
<protein>
    <submittedName>
        <fullName evidence="1">Metallothionein-I transcription activator</fullName>
    </submittedName>
</protein>
<sequence length="80" mass="8785">MSREAYQIPTGSQGAPGGPGGAGQRAPFDMDATNVIIKYICGDCGTDCPLRRNEPIRCKDCGCRVLYKERTKKMVQFEAR</sequence>